<gene>
    <name evidence="1" type="ORF">INT47_012276</name>
</gene>
<evidence type="ECO:0000313" key="1">
    <source>
        <dbReference type="EMBL" id="KAG2207223.1"/>
    </source>
</evidence>
<dbReference type="PANTHER" id="PTHR28255">
    <property type="match status" value="1"/>
</dbReference>
<dbReference type="Proteomes" id="UP000603453">
    <property type="component" value="Unassembled WGS sequence"/>
</dbReference>
<dbReference type="GO" id="GO:0006620">
    <property type="term" value="P:post-translational protein targeting to endoplasmic reticulum membrane"/>
    <property type="evidence" value="ECO:0007669"/>
    <property type="project" value="TreeGrafter"/>
</dbReference>
<accession>A0A8H7RCI8</accession>
<dbReference type="NCBIfam" id="NF002696">
    <property type="entry name" value="PRK02487.1-5"/>
    <property type="match status" value="1"/>
</dbReference>
<dbReference type="GO" id="GO:0072380">
    <property type="term" value="C:TRC complex"/>
    <property type="evidence" value="ECO:0007669"/>
    <property type="project" value="TreeGrafter"/>
</dbReference>
<dbReference type="HAMAP" id="MF_00761">
    <property type="entry name" value="UPF0303"/>
    <property type="match status" value="1"/>
</dbReference>
<organism evidence="1 2">
    <name type="scientific">Mucor saturninus</name>
    <dbReference type="NCBI Taxonomy" id="64648"/>
    <lineage>
        <taxon>Eukaryota</taxon>
        <taxon>Fungi</taxon>
        <taxon>Fungi incertae sedis</taxon>
        <taxon>Mucoromycota</taxon>
        <taxon>Mucoromycotina</taxon>
        <taxon>Mucoromycetes</taxon>
        <taxon>Mucorales</taxon>
        <taxon>Mucorineae</taxon>
        <taxon>Mucoraceae</taxon>
        <taxon>Mucor</taxon>
    </lineage>
</organism>
<dbReference type="EMBL" id="JAEPRD010000026">
    <property type="protein sequence ID" value="KAG2207223.1"/>
    <property type="molecule type" value="Genomic_DNA"/>
</dbReference>
<dbReference type="SUPFAM" id="SSF143744">
    <property type="entry name" value="GlcG-like"/>
    <property type="match status" value="1"/>
</dbReference>
<dbReference type="Pfam" id="PF03928">
    <property type="entry name" value="HbpS-like"/>
    <property type="match status" value="1"/>
</dbReference>
<dbReference type="PIRSF" id="PIRSF008757">
    <property type="entry name" value="UCP008757"/>
    <property type="match status" value="1"/>
</dbReference>
<reference evidence="1" key="1">
    <citation type="submission" date="2020-12" db="EMBL/GenBank/DDBJ databases">
        <title>Metabolic potential, ecology and presence of endohyphal bacteria is reflected in genomic diversity of Mucoromycotina.</title>
        <authorList>
            <person name="Muszewska A."/>
            <person name="Okrasinska A."/>
            <person name="Steczkiewicz K."/>
            <person name="Drgas O."/>
            <person name="Orlowska M."/>
            <person name="Perlinska-Lenart U."/>
            <person name="Aleksandrzak-Piekarczyk T."/>
            <person name="Szatraj K."/>
            <person name="Zielenkiewicz U."/>
            <person name="Pilsyk S."/>
            <person name="Malc E."/>
            <person name="Mieczkowski P."/>
            <person name="Kruszewska J.S."/>
            <person name="Biernat P."/>
            <person name="Pawlowska J."/>
        </authorList>
    </citation>
    <scope>NUCLEOTIDE SEQUENCE</scope>
    <source>
        <strain evidence="1">WA0000017839</strain>
    </source>
</reference>
<sequence>MSDSLQDLLNIILLQEEKCEFTSFKSEDALALGLLLIDNAKPFKKSVVIDITLNGHQLFHYAMGGTTKDNDEWVRRKNNTVNRFGRSSYYVGRHLANQNKTVEEKYFVDEKEYATHGGAFPLKIKDVGVVGTITVSGLAQEDDHNLVANTIQEYLVSKA</sequence>
<keyword evidence="2" id="KW-1185">Reference proteome</keyword>
<dbReference type="OrthoDB" id="2209940at2759"/>
<dbReference type="AlphaFoldDB" id="A0A8H7RCI8"/>
<dbReference type="InterPro" id="IPR038084">
    <property type="entry name" value="PduO/GlcC-like_sf"/>
</dbReference>
<dbReference type="Gene3D" id="3.30.450.150">
    <property type="entry name" value="Haem-degrading domain"/>
    <property type="match status" value="1"/>
</dbReference>
<proteinExistence type="inferred from homology"/>
<dbReference type="InterPro" id="IPR010371">
    <property type="entry name" value="YBR137W-like"/>
</dbReference>
<evidence type="ECO:0000313" key="2">
    <source>
        <dbReference type="Proteomes" id="UP000603453"/>
    </source>
</evidence>
<dbReference type="InterPro" id="IPR005624">
    <property type="entry name" value="PduO/GlcC-like"/>
</dbReference>
<dbReference type="PANTHER" id="PTHR28255:SF1">
    <property type="entry name" value="UPF0303 PROTEIN YBR137W"/>
    <property type="match status" value="1"/>
</dbReference>
<protein>
    <submittedName>
        <fullName evidence="1">Uncharacterized protein</fullName>
    </submittedName>
</protein>
<comment type="caution">
    <text evidence="1">The sequence shown here is derived from an EMBL/GenBank/DDBJ whole genome shotgun (WGS) entry which is preliminary data.</text>
</comment>
<name>A0A8H7RCI8_9FUNG</name>